<comment type="subcellular location">
    <subcellularLocation>
        <location evidence="1">Nucleus</location>
    </subcellularLocation>
</comment>
<evidence type="ECO:0000256" key="3">
    <source>
        <dbReference type="ARBA" id="ARBA00013017"/>
    </source>
</evidence>
<dbReference type="FunFam" id="3.40.30.10:FF:000157">
    <property type="entry name" value="DOT5p Nuclear thiol peroxidase"/>
    <property type="match status" value="1"/>
</dbReference>
<gene>
    <name evidence="16" type="ORF">CDV56_107467</name>
</gene>
<dbReference type="PROSITE" id="PS51352">
    <property type="entry name" value="THIOREDOXIN_2"/>
    <property type="match status" value="1"/>
</dbReference>
<keyword evidence="4" id="KW-0575">Peroxidase</keyword>
<dbReference type="GO" id="GO:0005634">
    <property type="term" value="C:nucleus"/>
    <property type="evidence" value="ECO:0007669"/>
    <property type="project" value="UniProtKB-SubCell"/>
</dbReference>
<dbReference type="EMBL" id="NKHU02000085">
    <property type="protein sequence ID" value="RHZ56774.1"/>
    <property type="molecule type" value="Genomic_DNA"/>
</dbReference>
<accession>A0A397H521</accession>
<dbReference type="InterPro" id="IPR013766">
    <property type="entry name" value="Thioredoxin_domain"/>
</dbReference>
<name>A0A397H521_ASPTH</name>
<dbReference type="VEuPathDB" id="FungiDB:CDV56_107467"/>
<dbReference type="PANTHER" id="PTHR42801">
    <property type="entry name" value="THIOREDOXIN-DEPENDENT PEROXIDE REDUCTASE"/>
    <property type="match status" value="1"/>
</dbReference>
<evidence type="ECO:0000256" key="8">
    <source>
        <dbReference type="ARBA" id="ARBA00023242"/>
    </source>
</evidence>
<dbReference type="Pfam" id="PF00578">
    <property type="entry name" value="AhpC-TSA"/>
    <property type="match status" value="1"/>
</dbReference>
<feature type="compositionally biased region" description="Polar residues" evidence="14">
    <location>
        <begin position="25"/>
        <end position="37"/>
    </location>
</feature>
<proteinExistence type="inferred from homology"/>
<feature type="domain" description="Thioredoxin" evidence="15">
    <location>
        <begin position="50"/>
        <end position="205"/>
    </location>
</feature>
<reference evidence="16" key="1">
    <citation type="submission" date="2018-08" db="EMBL/GenBank/DDBJ databases">
        <title>Draft genome sequence of azole-resistant Aspergillus thermomutatus (Neosartorya pseudofischeri) strain HMR AF 39, isolated from a human nasal aspirate.</title>
        <authorList>
            <person name="Parent-Michaud M."/>
            <person name="Dufresne P.J."/>
            <person name="Fournier E."/>
            <person name="Martineau C."/>
            <person name="Moreira S."/>
            <person name="Perkins V."/>
            <person name="De Repentigny L."/>
            <person name="Dufresne S.F."/>
        </authorList>
    </citation>
    <scope>NUCLEOTIDE SEQUENCE [LARGE SCALE GENOMIC DNA]</scope>
    <source>
        <strain evidence="16">HMR AF 39</strain>
    </source>
</reference>
<dbReference type="GO" id="GO:0008379">
    <property type="term" value="F:thioredoxin peroxidase activity"/>
    <property type="evidence" value="ECO:0007669"/>
    <property type="project" value="TreeGrafter"/>
</dbReference>
<dbReference type="CDD" id="cd03017">
    <property type="entry name" value="PRX_BCP"/>
    <property type="match status" value="1"/>
</dbReference>
<sequence>MVELRKRKALPQTPITEKKSKRIQETSQDTSPASVQSSKEDERPTHVSYKKPPTVGDTIDLDGFGGEVELNDGMKTTLKHLVETSKSGIVLFTYPRASTPGCTKQACLFRDKYETITSTGLSIYGLSADSIKANSSFKAKQSLPYPLLCDTASTLISALGFKKAPRGTTRGVFAVDKQGKVLLLQPGGPDATVDAVQQMISARSEEGKDRSKSESVEVPEESRV</sequence>
<feature type="region of interest" description="Disordered" evidence="14">
    <location>
        <begin position="1"/>
        <end position="54"/>
    </location>
</feature>
<keyword evidence="5" id="KW-0049">Antioxidant</keyword>
<dbReference type="InterPro" id="IPR050924">
    <property type="entry name" value="Peroxiredoxin_BCP/PrxQ"/>
</dbReference>
<evidence type="ECO:0000256" key="10">
    <source>
        <dbReference type="ARBA" id="ARBA00032824"/>
    </source>
</evidence>
<evidence type="ECO:0000259" key="15">
    <source>
        <dbReference type="PROSITE" id="PS51352"/>
    </source>
</evidence>
<keyword evidence="6" id="KW-0560">Oxidoreductase</keyword>
<evidence type="ECO:0000256" key="6">
    <source>
        <dbReference type="ARBA" id="ARBA00023002"/>
    </source>
</evidence>
<dbReference type="SUPFAM" id="SSF52833">
    <property type="entry name" value="Thioredoxin-like"/>
    <property type="match status" value="1"/>
</dbReference>
<comment type="similarity">
    <text evidence="11">Belongs to the peroxiredoxin family. BCP/PrxQ subfamily.</text>
</comment>
<evidence type="ECO:0000256" key="12">
    <source>
        <dbReference type="ARBA" id="ARBA00049091"/>
    </source>
</evidence>
<dbReference type="Gene3D" id="3.40.30.10">
    <property type="entry name" value="Glutaredoxin"/>
    <property type="match status" value="1"/>
</dbReference>
<dbReference type="InterPro" id="IPR000866">
    <property type="entry name" value="AhpC/TSA"/>
</dbReference>
<dbReference type="STRING" id="41047.A0A397H521"/>
<evidence type="ECO:0000256" key="2">
    <source>
        <dbReference type="ARBA" id="ARBA00011245"/>
    </source>
</evidence>
<dbReference type="GO" id="GO:0034599">
    <property type="term" value="P:cellular response to oxidative stress"/>
    <property type="evidence" value="ECO:0007669"/>
    <property type="project" value="UniProtKB-ARBA"/>
</dbReference>
<dbReference type="GeneID" id="38129441"/>
<dbReference type="InterPro" id="IPR036249">
    <property type="entry name" value="Thioredoxin-like_sf"/>
</dbReference>
<feature type="compositionally biased region" description="Basic and acidic residues" evidence="14">
    <location>
        <begin position="203"/>
        <end position="224"/>
    </location>
</feature>
<dbReference type="PANTHER" id="PTHR42801:SF23">
    <property type="entry name" value="PEROXIREDOXIN DOT5"/>
    <property type="match status" value="1"/>
</dbReference>
<keyword evidence="17" id="KW-1185">Reference proteome</keyword>
<evidence type="ECO:0000256" key="4">
    <source>
        <dbReference type="ARBA" id="ARBA00022559"/>
    </source>
</evidence>
<evidence type="ECO:0000256" key="5">
    <source>
        <dbReference type="ARBA" id="ARBA00022862"/>
    </source>
</evidence>
<evidence type="ECO:0000313" key="16">
    <source>
        <dbReference type="EMBL" id="RHZ56774.1"/>
    </source>
</evidence>
<dbReference type="EC" id="1.11.1.24" evidence="3"/>
<organism evidence="16 17">
    <name type="scientific">Aspergillus thermomutatus</name>
    <name type="common">Neosartorya pseudofischeri</name>
    <dbReference type="NCBI Taxonomy" id="41047"/>
    <lineage>
        <taxon>Eukaryota</taxon>
        <taxon>Fungi</taxon>
        <taxon>Dikarya</taxon>
        <taxon>Ascomycota</taxon>
        <taxon>Pezizomycotina</taxon>
        <taxon>Eurotiomycetes</taxon>
        <taxon>Eurotiomycetidae</taxon>
        <taxon>Eurotiales</taxon>
        <taxon>Aspergillaceae</taxon>
        <taxon>Aspergillus</taxon>
        <taxon>Aspergillus subgen. Fumigati</taxon>
    </lineage>
</organism>
<feature type="region of interest" description="Disordered" evidence="14">
    <location>
        <begin position="202"/>
        <end position="224"/>
    </location>
</feature>
<keyword evidence="7" id="KW-1015">Disulfide bond</keyword>
<evidence type="ECO:0000256" key="13">
    <source>
        <dbReference type="ARBA" id="ARBA00077538"/>
    </source>
</evidence>
<evidence type="ECO:0000256" key="9">
    <source>
        <dbReference type="ARBA" id="ARBA00023284"/>
    </source>
</evidence>
<comment type="subunit">
    <text evidence="2">Monomer.</text>
</comment>
<comment type="catalytic activity">
    <reaction evidence="12">
        <text>a hydroperoxide + [thioredoxin]-dithiol = an alcohol + [thioredoxin]-disulfide + H2O</text>
        <dbReference type="Rhea" id="RHEA:62620"/>
        <dbReference type="Rhea" id="RHEA-COMP:10698"/>
        <dbReference type="Rhea" id="RHEA-COMP:10700"/>
        <dbReference type="ChEBI" id="CHEBI:15377"/>
        <dbReference type="ChEBI" id="CHEBI:29950"/>
        <dbReference type="ChEBI" id="CHEBI:30879"/>
        <dbReference type="ChEBI" id="CHEBI:35924"/>
        <dbReference type="ChEBI" id="CHEBI:50058"/>
        <dbReference type="EC" id="1.11.1.24"/>
    </reaction>
</comment>
<evidence type="ECO:0000256" key="14">
    <source>
        <dbReference type="SAM" id="MobiDB-lite"/>
    </source>
</evidence>
<evidence type="ECO:0000256" key="11">
    <source>
        <dbReference type="ARBA" id="ARBA00038489"/>
    </source>
</evidence>
<evidence type="ECO:0000256" key="1">
    <source>
        <dbReference type="ARBA" id="ARBA00004123"/>
    </source>
</evidence>
<keyword evidence="9" id="KW-0676">Redox-active center</keyword>
<dbReference type="GO" id="GO:0005737">
    <property type="term" value="C:cytoplasm"/>
    <property type="evidence" value="ECO:0007669"/>
    <property type="project" value="TreeGrafter"/>
</dbReference>
<keyword evidence="8" id="KW-0539">Nucleus</keyword>
<evidence type="ECO:0000313" key="17">
    <source>
        <dbReference type="Proteomes" id="UP000215305"/>
    </source>
</evidence>
<protein>
    <recommendedName>
        <fullName evidence="3">thioredoxin-dependent peroxiredoxin</fullName>
        <ecNumber evidence="3">1.11.1.24</ecNumber>
    </recommendedName>
    <alternativeName>
        <fullName evidence="13">Nuclear thiol peroxidase</fullName>
    </alternativeName>
    <alternativeName>
        <fullName evidence="10">Thioredoxin peroxidase</fullName>
    </alternativeName>
</protein>
<evidence type="ECO:0000256" key="7">
    <source>
        <dbReference type="ARBA" id="ARBA00023157"/>
    </source>
</evidence>
<comment type="caution">
    <text evidence="16">The sequence shown here is derived from an EMBL/GenBank/DDBJ whole genome shotgun (WGS) entry which is preliminary data.</text>
</comment>
<dbReference type="Proteomes" id="UP000215305">
    <property type="component" value="Unassembled WGS sequence"/>
</dbReference>
<dbReference type="OrthoDB" id="338622at2759"/>
<dbReference type="GO" id="GO:0045454">
    <property type="term" value="P:cell redox homeostasis"/>
    <property type="evidence" value="ECO:0007669"/>
    <property type="project" value="TreeGrafter"/>
</dbReference>
<dbReference type="AlphaFoldDB" id="A0A397H521"/>
<dbReference type="RefSeq" id="XP_026614841.1">
    <property type="nucleotide sequence ID" value="XM_026761086.1"/>
</dbReference>